<gene>
    <name evidence="4" type="ORF">EDX97_10535</name>
</gene>
<proteinExistence type="predicted"/>
<dbReference type="PANTHER" id="PTHR43479">
    <property type="entry name" value="ACREF/ENVCD OPERON REPRESSOR-RELATED"/>
    <property type="match status" value="1"/>
</dbReference>
<keyword evidence="1 2" id="KW-0238">DNA-binding</keyword>
<evidence type="ECO:0000256" key="2">
    <source>
        <dbReference type="PROSITE-ProRule" id="PRU00335"/>
    </source>
</evidence>
<protein>
    <submittedName>
        <fullName evidence="4">TetR/AcrR family transcriptional regulator</fullName>
    </submittedName>
</protein>
<dbReference type="PRINTS" id="PR00455">
    <property type="entry name" value="HTHTETR"/>
</dbReference>
<evidence type="ECO:0000313" key="5">
    <source>
        <dbReference type="Proteomes" id="UP000276568"/>
    </source>
</evidence>
<dbReference type="InterPro" id="IPR050624">
    <property type="entry name" value="HTH-type_Tx_Regulator"/>
</dbReference>
<dbReference type="InterPro" id="IPR001647">
    <property type="entry name" value="HTH_TetR"/>
</dbReference>
<evidence type="ECO:0000313" key="4">
    <source>
        <dbReference type="EMBL" id="RNM29413.1"/>
    </source>
</evidence>
<dbReference type="Proteomes" id="UP000276568">
    <property type="component" value="Unassembled WGS sequence"/>
</dbReference>
<feature type="DNA-binding region" description="H-T-H motif" evidence="2">
    <location>
        <begin position="27"/>
        <end position="46"/>
    </location>
</feature>
<dbReference type="RefSeq" id="WP_128521101.1">
    <property type="nucleotide sequence ID" value="NZ_RJQC01000004.1"/>
</dbReference>
<dbReference type="Gene3D" id="1.10.357.10">
    <property type="entry name" value="Tetracycline Repressor, domain 2"/>
    <property type="match status" value="1"/>
</dbReference>
<dbReference type="GO" id="GO:0003677">
    <property type="term" value="F:DNA binding"/>
    <property type="evidence" value="ECO:0007669"/>
    <property type="project" value="UniProtKB-UniRule"/>
</dbReference>
<comment type="caution">
    <text evidence="4">The sequence shown here is derived from an EMBL/GenBank/DDBJ whole genome shotgun (WGS) entry which is preliminary data.</text>
</comment>
<feature type="domain" description="HTH tetR-type" evidence="3">
    <location>
        <begin position="4"/>
        <end position="64"/>
    </location>
</feature>
<evidence type="ECO:0000256" key="1">
    <source>
        <dbReference type="ARBA" id="ARBA00023125"/>
    </source>
</evidence>
<dbReference type="InterPro" id="IPR009057">
    <property type="entry name" value="Homeodomain-like_sf"/>
</dbReference>
<reference evidence="4 5" key="1">
    <citation type="submission" date="2018-11" db="EMBL/GenBank/DDBJ databases">
        <title>Clostridium sp. nov., a member of the family Erysipelotrichaceae isolated from pig faeces.</title>
        <authorList>
            <person name="Chang Y.-H."/>
        </authorList>
    </citation>
    <scope>NUCLEOTIDE SEQUENCE [LARGE SCALE GENOMIC DNA]</scope>
    <source>
        <strain evidence="4 5">YH-panp20</strain>
    </source>
</reference>
<dbReference type="OrthoDB" id="494991at2"/>
<organism evidence="4 5">
    <name type="scientific">Absicoccus porci</name>
    <dbReference type="NCBI Taxonomy" id="2486576"/>
    <lineage>
        <taxon>Bacteria</taxon>
        <taxon>Bacillati</taxon>
        <taxon>Bacillota</taxon>
        <taxon>Erysipelotrichia</taxon>
        <taxon>Erysipelotrichales</taxon>
        <taxon>Erysipelotrichaceae</taxon>
        <taxon>Absicoccus</taxon>
    </lineage>
</organism>
<keyword evidence="5" id="KW-1185">Reference proteome</keyword>
<dbReference type="EMBL" id="RJQC01000004">
    <property type="protein sequence ID" value="RNM29413.1"/>
    <property type="molecule type" value="Genomic_DNA"/>
</dbReference>
<dbReference type="SUPFAM" id="SSF46689">
    <property type="entry name" value="Homeodomain-like"/>
    <property type="match status" value="1"/>
</dbReference>
<dbReference type="Pfam" id="PF00440">
    <property type="entry name" value="TetR_N"/>
    <property type="match status" value="1"/>
</dbReference>
<evidence type="ECO:0000259" key="3">
    <source>
        <dbReference type="PROSITE" id="PS50977"/>
    </source>
</evidence>
<dbReference type="PROSITE" id="PS50977">
    <property type="entry name" value="HTH_TETR_2"/>
    <property type="match status" value="1"/>
</dbReference>
<dbReference type="PANTHER" id="PTHR43479:SF11">
    <property type="entry name" value="ACREF_ENVCD OPERON REPRESSOR-RELATED"/>
    <property type="match status" value="1"/>
</dbReference>
<dbReference type="AlphaFoldDB" id="A0A3N0HXA6"/>
<accession>A0A3N0HXA6</accession>
<name>A0A3N0HXA6_9FIRM</name>
<sequence length="191" mass="22412">MKNKTTREEILHVAYDCFKAKGFDEVSVDDICRKAGITKPTFYKYIDSKESILTSYYDEVCQDIYLHFSHIVQADTYYEQFHLFYDMIIDRSIELGPKLIAKMLDLNLSKDFNSFATRDQLSKIVEVFIDKGKKANEFQSSEDTKTLYDACNFAFLGLEYKWAVKQGQLDWKQAFYQITDAILQAKPTYKR</sequence>